<dbReference type="EMBL" id="BOMG01000115">
    <property type="protein sequence ID" value="GID60885.1"/>
    <property type="molecule type" value="Genomic_DNA"/>
</dbReference>
<protein>
    <recommendedName>
        <fullName evidence="1">HTH cro/C1-type domain-containing protein</fullName>
    </recommendedName>
</protein>
<evidence type="ECO:0000259" key="1">
    <source>
        <dbReference type="PROSITE" id="PS50943"/>
    </source>
</evidence>
<evidence type="ECO:0000313" key="2">
    <source>
        <dbReference type="EMBL" id="GID60885.1"/>
    </source>
</evidence>
<comment type="caution">
    <text evidence="2">The sequence shown here is derived from an EMBL/GenBank/DDBJ whole genome shotgun (WGS) entry which is preliminary data.</text>
</comment>
<dbReference type="Pfam" id="PF13560">
    <property type="entry name" value="HTH_31"/>
    <property type="match status" value="1"/>
</dbReference>
<dbReference type="PROSITE" id="PS50943">
    <property type="entry name" value="HTH_CROC1"/>
    <property type="match status" value="1"/>
</dbReference>
<reference evidence="2 3" key="1">
    <citation type="submission" date="2021-01" db="EMBL/GenBank/DDBJ databases">
        <title>Whole genome shotgun sequence of Actinoplanes couchii NBRC 106145.</title>
        <authorList>
            <person name="Komaki H."/>
            <person name="Tamura T."/>
        </authorList>
    </citation>
    <scope>NUCLEOTIDE SEQUENCE [LARGE SCALE GENOMIC DNA]</scope>
    <source>
        <strain evidence="2 3">NBRC 106145</strain>
    </source>
</reference>
<accession>A0ABQ3XR56</accession>
<feature type="domain" description="HTH cro/C1-type" evidence="1">
    <location>
        <begin position="15"/>
        <end position="70"/>
    </location>
</feature>
<gene>
    <name evidence="2" type="ORF">Aco03nite_092890</name>
</gene>
<sequence length="403" mass="43635">MRSPSVTTEPIGERLRILRLQRNWSIRHAASRAGISHVQWGRLERGERSADNRFMLAALAKALNVPLGDLTGTGAIGTEHGDTETRSAIHHIVQASIEADLEDPPALTDGPVEPLIQRLDLVMDLRLKCDYTGAAKLIPPLLCELHAAAFGDEQARALEALVLAQDAASFVIRYLGDSASAVLIADRGRQAATHSQNPVMLGLSAWSQAHAASGCGLYARALRIAERAATELEPHTDKPNAREMLGQLYMMTGFSKLALGDTGAAEAAIEEAERIARLTGYSPALGLNFGPTTIDVWRVSMNADAGDPRAAVRIARDIDTSGLATVSRSRQAAFYIDTARALSNIDKDTEALRMLLNAERLAPQRVRLSPLVIETARHLLEKSRRGTGWTELRALCERVGVNP</sequence>
<dbReference type="Proteomes" id="UP000612282">
    <property type="component" value="Unassembled WGS sequence"/>
</dbReference>
<organism evidence="2 3">
    <name type="scientific">Actinoplanes couchii</name>
    <dbReference type="NCBI Taxonomy" id="403638"/>
    <lineage>
        <taxon>Bacteria</taxon>
        <taxon>Bacillati</taxon>
        <taxon>Actinomycetota</taxon>
        <taxon>Actinomycetes</taxon>
        <taxon>Micromonosporales</taxon>
        <taxon>Micromonosporaceae</taxon>
        <taxon>Actinoplanes</taxon>
    </lineage>
</organism>
<dbReference type="SUPFAM" id="SSF47413">
    <property type="entry name" value="lambda repressor-like DNA-binding domains"/>
    <property type="match status" value="1"/>
</dbReference>
<keyword evidence="3" id="KW-1185">Reference proteome</keyword>
<dbReference type="SMART" id="SM00530">
    <property type="entry name" value="HTH_XRE"/>
    <property type="match status" value="1"/>
</dbReference>
<name>A0ABQ3XR56_9ACTN</name>
<dbReference type="InterPro" id="IPR001387">
    <property type="entry name" value="Cro/C1-type_HTH"/>
</dbReference>
<dbReference type="CDD" id="cd00093">
    <property type="entry name" value="HTH_XRE"/>
    <property type="match status" value="1"/>
</dbReference>
<dbReference type="InterPro" id="IPR010982">
    <property type="entry name" value="Lambda_DNA-bd_dom_sf"/>
</dbReference>
<dbReference type="RefSeq" id="WP_203808310.1">
    <property type="nucleotide sequence ID" value="NZ_BAAAQE010000049.1"/>
</dbReference>
<proteinExistence type="predicted"/>
<dbReference type="Gene3D" id="1.10.260.40">
    <property type="entry name" value="lambda repressor-like DNA-binding domains"/>
    <property type="match status" value="1"/>
</dbReference>
<evidence type="ECO:0000313" key="3">
    <source>
        <dbReference type="Proteomes" id="UP000612282"/>
    </source>
</evidence>